<dbReference type="InterPro" id="IPR000210">
    <property type="entry name" value="BTB/POZ_dom"/>
</dbReference>
<dbReference type="EMBL" id="CM035434">
    <property type="protein sequence ID" value="KAH7291550.1"/>
    <property type="molecule type" value="Genomic_DNA"/>
</dbReference>
<dbReference type="InterPro" id="IPR000421">
    <property type="entry name" value="FA58C"/>
</dbReference>
<evidence type="ECO:0000259" key="3">
    <source>
        <dbReference type="PROSITE" id="PS50097"/>
    </source>
</evidence>
<feature type="domain" description="BTB" evidence="3">
    <location>
        <begin position="196"/>
        <end position="257"/>
    </location>
</feature>
<dbReference type="Pfam" id="PF00651">
    <property type="entry name" value="BTB"/>
    <property type="match status" value="2"/>
</dbReference>
<evidence type="ECO:0000313" key="5">
    <source>
        <dbReference type="Proteomes" id="UP000825935"/>
    </source>
</evidence>
<dbReference type="Pfam" id="PF00754">
    <property type="entry name" value="F5_F8_type_C"/>
    <property type="match status" value="1"/>
</dbReference>
<comment type="caution">
    <text evidence="4">The sequence shown here is derived from an EMBL/GenBank/DDBJ whole genome shotgun (WGS) entry which is preliminary data.</text>
</comment>
<dbReference type="Gene3D" id="2.60.120.260">
    <property type="entry name" value="Galactose-binding domain-like"/>
    <property type="match status" value="1"/>
</dbReference>
<proteinExistence type="predicted"/>
<evidence type="ECO:0000256" key="1">
    <source>
        <dbReference type="ARBA" id="ARBA00002668"/>
    </source>
</evidence>
<comment type="function">
    <text evidence="1">May act as a substrate-specific adapter of an E3 ubiquitin-protein ligase complex (CUL3-RBX1-BTB) which mediates the ubiquitination and subsequent proteasomal degradation of target proteins.</text>
</comment>
<dbReference type="EMBL" id="CM035434">
    <property type="protein sequence ID" value="KAH7291549.1"/>
    <property type="molecule type" value="Genomic_DNA"/>
</dbReference>
<dbReference type="SMART" id="SM00225">
    <property type="entry name" value="BTB"/>
    <property type="match status" value="2"/>
</dbReference>
<dbReference type="PANTHER" id="PTHR47457">
    <property type="entry name" value="OS05G0345500 PROTEIN"/>
    <property type="match status" value="1"/>
</dbReference>
<gene>
    <name evidence="4" type="ORF">KP509_29G021400</name>
</gene>
<dbReference type="SMART" id="SM00875">
    <property type="entry name" value="BACK"/>
    <property type="match status" value="1"/>
</dbReference>
<dbReference type="OMA" id="ISLWKHV"/>
<dbReference type="SUPFAM" id="SSF49785">
    <property type="entry name" value="Galactose-binding domain-like"/>
    <property type="match status" value="1"/>
</dbReference>
<dbReference type="Proteomes" id="UP000825935">
    <property type="component" value="Chromosome 29"/>
</dbReference>
<name>A0A8T2R5D7_CERRI</name>
<dbReference type="AlphaFoldDB" id="A0A8T2R5D7"/>
<dbReference type="OrthoDB" id="19132at2759"/>
<dbReference type="InterPro" id="IPR008979">
    <property type="entry name" value="Galactose-bd-like_sf"/>
</dbReference>
<keyword evidence="5" id="KW-1185">Reference proteome</keyword>
<sequence>MPCPSDFSALSKTYRNLLIVPPFECAWLADENLRFPEPGRGCITFEACANNDVTVVLKEKAGSKHYRTDKDPNYAIVFGSHRNRRFRIEVDGSTCFEAAAVLVSPSHFERFWISIYDGRITVGKGSPGQGLLFEWAHSDTTRKVEYIGLSSWDKHVGYRNISVLPFSKSLPLSERIAQFALASGGLAQFFERSEFADLRFRVGPEGHLIPVHQVVLACCCSKFSFSEMEIINLASVQYSVLRAFLQYMYTGRTQLPSSKLDDLIRLCEEFGLESLTSECNRVRSGWIDNAGETIVNLEFKAVAEASGCFISTFSNIPIDSSKLEALFCKGENTDVEILVGGSEFVMKAHKLILSAWSVPLLKMFTNGMWESSTTKICVRDVEPDVFLAMLRFMYCGRLVLCQNDELDSFLISLLILADRFGIPLLQHACSLKLIEVLSKESVCSTLCVATSLPYCELLQESCVEFFAKHFEDCIQLWSDLQDLDLHFVKKIIQSPDLCVSTEEQVLNAVISWASVGKHAHNWRGANDVLLKLSVEDLFQERLSSLDEALHYVRFALMPTSLLQELGSSKLSCYLPRLKDMCLVALEYLIPDKKSSGCEKWSINYNKQDRLIQLPEYSIQFSQRASKLKELFYICDGDSNGVLYFAGTSYGAHCWMNPALTKKVFVSASSPLSRFTDAKSLVSRQYQGTCFAGPCYDSGSPSSWWKIDLGENHKLMCNHYTVRQDGSVNYMRCWSLQGSTDDKTWMDLRVHYNDNTLSRAGQFASWPIHSANAYVPFQYFRIILTRPTTSTTHPWNLCMCYIELYGYFE</sequence>
<evidence type="ECO:0000313" key="4">
    <source>
        <dbReference type="EMBL" id="KAH7291549.1"/>
    </source>
</evidence>
<dbReference type="Gene3D" id="1.25.40.420">
    <property type="match status" value="1"/>
</dbReference>
<dbReference type="PANTHER" id="PTHR47457:SF1">
    <property type="entry name" value="BTB DOMAIN-CONTAINING PROTEIN-RELATED"/>
    <property type="match status" value="1"/>
</dbReference>
<dbReference type="CDD" id="cd18186">
    <property type="entry name" value="BTB_POZ_ZBTB_KLHL-like"/>
    <property type="match status" value="2"/>
</dbReference>
<dbReference type="Pfam" id="PF07707">
    <property type="entry name" value="BACK"/>
    <property type="match status" value="1"/>
</dbReference>
<dbReference type="SUPFAM" id="SSF54695">
    <property type="entry name" value="POZ domain"/>
    <property type="match status" value="2"/>
</dbReference>
<reference evidence="4" key="1">
    <citation type="submission" date="2021-08" db="EMBL/GenBank/DDBJ databases">
        <title>WGS assembly of Ceratopteris richardii.</title>
        <authorList>
            <person name="Marchant D.B."/>
            <person name="Chen G."/>
            <person name="Jenkins J."/>
            <person name="Shu S."/>
            <person name="Leebens-Mack J."/>
            <person name="Grimwood J."/>
            <person name="Schmutz J."/>
            <person name="Soltis P."/>
            <person name="Soltis D."/>
            <person name="Chen Z.-H."/>
        </authorList>
    </citation>
    <scope>NUCLEOTIDE SEQUENCE</scope>
    <source>
        <strain evidence="4">Whitten #5841</strain>
        <tissue evidence="4">Leaf</tissue>
    </source>
</reference>
<comment type="pathway">
    <text evidence="2">Protein modification; protein ubiquitination.</text>
</comment>
<dbReference type="PROSITE" id="PS50097">
    <property type="entry name" value="BTB"/>
    <property type="match status" value="2"/>
</dbReference>
<evidence type="ECO:0000256" key="2">
    <source>
        <dbReference type="ARBA" id="ARBA00004906"/>
    </source>
</evidence>
<dbReference type="InterPro" id="IPR011705">
    <property type="entry name" value="BACK"/>
</dbReference>
<organism evidence="4 5">
    <name type="scientific">Ceratopteris richardii</name>
    <name type="common">Triangle waterfern</name>
    <dbReference type="NCBI Taxonomy" id="49495"/>
    <lineage>
        <taxon>Eukaryota</taxon>
        <taxon>Viridiplantae</taxon>
        <taxon>Streptophyta</taxon>
        <taxon>Embryophyta</taxon>
        <taxon>Tracheophyta</taxon>
        <taxon>Polypodiopsida</taxon>
        <taxon>Polypodiidae</taxon>
        <taxon>Polypodiales</taxon>
        <taxon>Pteridineae</taxon>
        <taxon>Pteridaceae</taxon>
        <taxon>Parkerioideae</taxon>
        <taxon>Ceratopteris</taxon>
    </lineage>
</organism>
<dbReference type="InterPro" id="IPR022041">
    <property type="entry name" value="Methyltransf_FA"/>
</dbReference>
<accession>A0A8T2R5D7</accession>
<feature type="domain" description="BTB" evidence="3">
    <location>
        <begin position="333"/>
        <end position="402"/>
    </location>
</feature>
<dbReference type="InterPro" id="IPR011333">
    <property type="entry name" value="SKP1/BTB/POZ_sf"/>
</dbReference>
<protein>
    <recommendedName>
        <fullName evidence="3">BTB domain-containing protein</fullName>
    </recommendedName>
</protein>
<dbReference type="Gene3D" id="3.30.710.10">
    <property type="entry name" value="Potassium Channel Kv1.1, Chain A"/>
    <property type="match status" value="2"/>
</dbReference>
<dbReference type="Pfam" id="PF12248">
    <property type="entry name" value="Methyltransf_FA"/>
    <property type="match status" value="1"/>
</dbReference>